<keyword evidence="5 10" id="KW-0863">Zinc-finger</keyword>
<keyword evidence="6" id="KW-0833">Ubl conjugation pathway</keyword>
<keyword evidence="4" id="KW-0479">Metal-binding</keyword>
<dbReference type="InterPro" id="IPR040176">
    <property type="entry name" value="RNF121/RNF175"/>
</dbReference>
<dbReference type="EMBL" id="JALJOR010000006">
    <property type="protein sequence ID" value="KAK9815596.1"/>
    <property type="molecule type" value="Genomic_DNA"/>
</dbReference>
<reference evidence="13 14" key="1">
    <citation type="journal article" date="2024" name="Nat. Commun.">
        <title>Phylogenomics reveals the evolutionary origins of lichenization in chlorophyte algae.</title>
        <authorList>
            <person name="Puginier C."/>
            <person name="Libourel C."/>
            <person name="Otte J."/>
            <person name="Skaloud P."/>
            <person name="Haon M."/>
            <person name="Grisel S."/>
            <person name="Petersen M."/>
            <person name="Berrin J.G."/>
            <person name="Delaux P.M."/>
            <person name="Dal Grande F."/>
            <person name="Keller J."/>
        </authorList>
    </citation>
    <scope>NUCLEOTIDE SEQUENCE [LARGE SCALE GENOMIC DNA]</scope>
    <source>
        <strain evidence="13 14">SAG 2043</strain>
    </source>
</reference>
<evidence type="ECO:0000256" key="8">
    <source>
        <dbReference type="ARBA" id="ARBA00022989"/>
    </source>
</evidence>
<proteinExistence type="predicted"/>
<evidence type="ECO:0000256" key="7">
    <source>
        <dbReference type="ARBA" id="ARBA00022833"/>
    </source>
</evidence>
<evidence type="ECO:0000313" key="14">
    <source>
        <dbReference type="Proteomes" id="UP001489004"/>
    </source>
</evidence>
<evidence type="ECO:0000259" key="12">
    <source>
        <dbReference type="PROSITE" id="PS50089"/>
    </source>
</evidence>
<protein>
    <recommendedName>
        <fullName evidence="12">RING-type domain-containing protein</fullName>
    </recommendedName>
</protein>
<evidence type="ECO:0000313" key="13">
    <source>
        <dbReference type="EMBL" id="KAK9815596.1"/>
    </source>
</evidence>
<evidence type="ECO:0000256" key="11">
    <source>
        <dbReference type="SAM" id="Phobius"/>
    </source>
</evidence>
<dbReference type="InterPro" id="IPR001841">
    <property type="entry name" value="Znf_RING"/>
</dbReference>
<feature type="transmembrane region" description="Helical" evidence="11">
    <location>
        <begin position="77"/>
        <end position="101"/>
    </location>
</feature>
<evidence type="ECO:0000256" key="1">
    <source>
        <dbReference type="ARBA" id="ARBA00004141"/>
    </source>
</evidence>
<comment type="pathway">
    <text evidence="2">Protein modification; protein ubiquitination.</text>
</comment>
<accession>A0AAW1Q458</accession>
<dbReference type="SMART" id="SM00184">
    <property type="entry name" value="RING"/>
    <property type="match status" value="1"/>
</dbReference>
<dbReference type="GO" id="GO:0000139">
    <property type="term" value="C:Golgi membrane"/>
    <property type="evidence" value="ECO:0007669"/>
    <property type="project" value="TreeGrafter"/>
</dbReference>
<gene>
    <name evidence="13" type="ORF">WJX72_006534</name>
</gene>
<dbReference type="PANTHER" id="PTHR13407:SF0">
    <property type="entry name" value="FI05221P"/>
    <property type="match status" value="1"/>
</dbReference>
<feature type="transmembrane region" description="Helical" evidence="11">
    <location>
        <begin position="113"/>
        <end position="133"/>
    </location>
</feature>
<comment type="caution">
    <text evidence="13">The sequence shown here is derived from an EMBL/GenBank/DDBJ whole genome shotgun (WGS) entry which is preliminary data.</text>
</comment>
<dbReference type="Proteomes" id="UP001489004">
    <property type="component" value="Unassembled WGS sequence"/>
</dbReference>
<keyword evidence="3 11" id="KW-0812">Transmembrane</keyword>
<feature type="transmembrane region" description="Helical" evidence="11">
    <location>
        <begin position="47"/>
        <end position="65"/>
    </location>
</feature>
<dbReference type="GO" id="GO:0036503">
    <property type="term" value="P:ERAD pathway"/>
    <property type="evidence" value="ECO:0007669"/>
    <property type="project" value="TreeGrafter"/>
</dbReference>
<keyword evidence="9 11" id="KW-0472">Membrane</keyword>
<feature type="transmembrane region" description="Helical" evidence="11">
    <location>
        <begin position="21"/>
        <end position="41"/>
    </location>
</feature>
<dbReference type="GO" id="GO:0005789">
    <property type="term" value="C:endoplasmic reticulum membrane"/>
    <property type="evidence" value="ECO:0007669"/>
    <property type="project" value="TreeGrafter"/>
</dbReference>
<dbReference type="Gene3D" id="3.30.40.10">
    <property type="entry name" value="Zinc/RING finger domain, C3HC4 (zinc finger)"/>
    <property type="match status" value="1"/>
</dbReference>
<dbReference type="GO" id="GO:0008270">
    <property type="term" value="F:zinc ion binding"/>
    <property type="evidence" value="ECO:0007669"/>
    <property type="project" value="UniProtKB-KW"/>
</dbReference>
<keyword evidence="8 11" id="KW-1133">Transmembrane helix</keyword>
<dbReference type="SUPFAM" id="SSF57850">
    <property type="entry name" value="RING/U-box"/>
    <property type="match status" value="1"/>
</dbReference>
<keyword evidence="7" id="KW-0862">Zinc</keyword>
<sequence>MLTMIGAQSGLFWWKKKHKRSYELVTLLGLWLVPFVISVYLHFWRFVLVWSLFTSTTLYMLHLCTAKKMDSRTPGKVYAWFLGLYKLSVFVGAAGYVLLVLEMTGIGMLLRPVLPQTTAVLLVWYGLYFGVLGRDAAEVASDRMASSLGTGRRMAVSVRSCGICGTDLEDFHQVGQPSSSRSGSVQLACKHLFHEQCIRGWTIVGKKDTCPTCLEKVDLRDLYANRPWETTNLTWIQMLDAVRYMVVWNPIILMALHFALSALGIEQSHHANNQVLMAGTQTLLALNSTGGIGNQTLLNATLVSSQI</sequence>
<evidence type="ECO:0000256" key="9">
    <source>
        <dbReference type="ARBA" id="ARBA00023136"/>
    </source>
</evidence>
<feature type="domain" description="RING-type" evidence="12">
    <location>
        <begin position="161"/>
        <end position="213"/>
    </location>
</feature>
<dbReference type="InterPro" id="IPR013083">
    <property type="entry name" value="Znf_RING/FYVE/PHD"/>
</dbReference>
<evidence type="ECO:0000256" key="10">
    <source>
        <dbReference type="PROSITE-ProRule" id="PRU00175"/>
    </source>
</evidence>
<evidence type="ECO:0000256" key="3">
    <source>
        <dbReference type="ARBA" id="ARBA00022692"/>
    </source>
</evidence>
<dbReference type="GO" id="GO:0061630">
    <property type="term" value="F:ubiquitin protein ligase activity"/>
    <property type="evidence" value="ECO:0007669"/>
    <property type="project" value="TreeGrafter"/>
</dbReference>
<feature type="transmembrane region" description="Helical" evidence="11">
    <location>
        <begin position="246"/>
        <end position="265"/>
    </location>
</feature>
<evidence type="ECO:0000256" key="5">
    <source>
        <dbReference type="ARBA" id="ARBA00022771"/>
    </source>
</evidence>
<dbReference type="AlphaFoldDB" id="A0AAW1Q458"/>
<dbReference type="Pfam" id="PF12678">
    <property type="entry name" value="zf-rbx1"/>
    <property type="match status" value="1"/>
</dbReference>
<organism evidence="13 14">
    <name type="scientific">[Myrmecia] bisecta</name>
    <dbReference type="NCBI Taxonomy" id="41462"/>
    <lineage>
        <taxon>Eukaryota</taxon>
        <taxon>Viridiplantae</taxon>
        <taxon>Chlorophyta</taxon>
        <taxon>core chlorophytes</taxon>
        <taxon>Trebouxiophyceae</taxon>
        <taxon>Trebouxiales</taxon>
        <taxon>Trebouxiaceae</taxon>
        <taxon>Myrmecia</taxon>
    </lineage>
</organism>
<evidence type="ECO:0000256" key="6">
    <source>
        <dbReference type="ARBA" id="ARBA00022786"/>
    </source>
</evidence>
<evidence type="ECO:0000256" key="4">
    <source>
        <dbReference type="ARBA" id="ARBA00022723"/>
    </source>
</evidence>
<evidence type="ECO:0000256" key="2">
    <source>
        <dbReference type="ARBA" id="ARBA00004906"/>
    </source>
</evidence>
<dbReference type="InterPro" id="IPR024766">
    <property type="entry name" value="Znf_RING_H2"/>
</dbReference>
<dbReference type="PANTHER" id="PTHR13407">
    <property type="entry name" value="RNF121 PROTEIN"/>
    <property type="match status" value="1"/>
</dbReference>
<comment type="subcellular location">
    <subcellularLocation>
        <location evidence="1">Membrane</location>
        <topology evidence="1">Multi-pass membrane protein</topology>
    </subcellularLocation>
</comment>
<name>A0AAW1Q458_9CHLO</name>
<keyword evidence="14" id="KW-1185">Reference proteome</keyword>
<dbReference type="PROSITE" id="PS50089">
    <property type="entry name" value="ZF_RING_2"/>
    <property type="match status" value="1"/>
</dbReference>